<dbReference type="PROSITE" id="PS50110">
    <property type="entry name" value="RESPONSE_REGULATORY"/>
    <property type="match status" value="1"/>
</dbReference>
<evidence type="ECO:0000256" key="2">
    <source>
        <dbReference type="PROSITE-ProRule" id="PRU00169"/>
    </source>
</evidence>
<dbReference type="InterPro" id="IPR001789">
    <property type="entry name" value="Sig_transdc_resp-reg_receiver"/>
</dbReference>
<feature type="domain" description="Response regulatory" evidence="3">
    <location>
        <begin position="8"/>
        <end position="126"/>
    </location>
</feature>
<dbReference type="PANTHER" id="PTHR44591">
    <property type="entry name" value="STRESS RESPONSE REGULATOR PROTEIN 1"/>
    <property type="match status" value="1"/>
</dbReference>
<dbReference type="EMBL" id="JAUYVI010000007">
    <property type="protein sequence ID" value="MDQ7250514.1"/>
    <property type="molecule type" value="Genomic_DNA"/>
</dbReference>
<organism evidence="4 5">
    <name type="scientific">Dongia sedimenti</name>
    <dbReference type="NCBI Taxonomy" id="3064282"/>
    <lineage>
        <taxon>Bacteria</taxon>
        <taxon>Pseudomonadati</taxon>
        <taxon>Pseudomonadota</taxon>
        <taxon>Alphaproteobacteria</taxon>
        <taxon>Rhodospirillales</taxon>
        <taxon>Dongiaceae</taxon>
        <taxon>Dongia</taxon>
    </lineage>
</organism>
<dbReference type="SMART" id="SM00448">
    <property type="entry name" value="REC"/>
    <property type="match status" value="1"/>
</dbReference>
<keyword evidence="5" id="KW-1185">Reference proteome</keyword>
<protein>
    <submittedName>
        <fullName evidence="4">Response regulator</fullName>
    </submittedName>
</protein>
<evidence type="ECO:0000259" key="3">
    <source>
        <dbReference type="PROSITE" id="PS50110"/>
    </source>
</evidence>
<dbReference type="CDD" id="cd00156">
    <property type="entry name" value="REC"/>
    <property type="match status" value="1"/>
</dbReference>
<dbReference type="Pfam" id="PF00072">
    <property type="entry name" value="Response_reg"/>
    <property type="match status" value="1"/>
</dbReference>
<dbReference type="Gene3D" id="3.40.50.2300">
    <property type="match status" value="1"/>
</dbReference>
<evidence type="ECO:0000313" key="4">
    <source>
        <dbReference type="EMBL" id="MDQ7250514.1"/>
    </source>
</evidence>
<dbReference type="PANTHER" id="PTHR44591:SF3">
    <property type="entry name" value="RESPONSE REGULATORY DOMAIN-CONTAINING PROTEIN"/>
    <property type="match status" value="1"/>
</dbReference>
<reference evidence="5" key="1">
    <citation type="submission" date="2023-08" db="EMBL/GenBank/DDBJ databases">
        <title>Rhodospirillaceae gen. nov., a novel taxon isolated from the Yangtze River Yuezi River estuary sludge.</title>
        <authorList>
            <person name="Ruan L."/>
        </authorList>
    </citation>
    <scope>NUCLEOTIDE SEQUENCE [LARGE SCALE GENOMIC DNA]</scope>
    <source>
        <strain evidence="5">R-7</strain>
    </source>
</reference>
<dbReference type="SUPFAM" id="SSF52172">
    <property type="entry name" value="CheY-like"/>
    <property type="match status" value="1"/>
</dbReference>
<evidence type="ECO:0000313" key="5">
    <source>
        <dbReference type="Proteomes" id="UP001230156"/>
    </source>
</evidence>
<evidence type="ECO:0000256" key="1">
    <source>
        <dbReference type="ARBA" id="ARBA00022553"/>
    </source>
</evidence>
<gene>
    <name evidence="4" type="ORF">Q8A70_22680</name>
</gene>
<dbReference type="InterPro" id="IPR011006">
    <property type="entry name" value="CheY-like_superfamily"/>
</dbReference>
<comment type="caution">
    <text evidence="4">The sequence shown here is derived from an EMBL/GenBank/DDBJ whole genome shotgun (WGS) entry which is preliminary data.</text>
</comment>
<name>A0ABU0YS33_9PROT</name>
<dbReference type="RefSeq" id="WP_379959884.1">
    <property type="nucleotide sequence ID" value="NZ_JAUYVI010000007.1"/>
</dbReference>
<sequence length="134" mass="14226">MIDPQVRRVLIVDDDPQVLETVASMLRSIGFEVICTGGSDAAIALLQDDRRPDVILTDIHMADGDGFELINAVREQGLSIPIVAMSGGSGTMDADHLELARKLGAAAVIDKPFRSSHLAEAIDRAIAGRGAPPR</sequence>
<feature type="modified residue" description="4-aspartylphosphate" evidence="2">
    <location>
        <position position="58"/>
    </location>
</feature>
<keyword evidence="1 2" id="KW-0597">Phosphoprotein</keyword>
<accession>A0ABU0YS33</accession>
<dbReference type="Proteomes" id="UP001230156">
    <property type="component" value="Unassembled WGS sequence"/>
</dbReference>
<proteinExistence type="predicted"/>
<dbReference type="InterPro" id="IPR050595">
    <property type="entry name" value="Bact_response_regulator"/>
</dbReference>